<dbReference type="AlphaFoldDB" id="A0A397J960"/>
<dbReference type="OrthoDB" id="2350708at2759"/>
<dbReference type="EMBL" id="PQFF01000075">
    <property type="protein sequence ID" value="RHZ84561.1"/>
    <property type="molecule type" value="Genomic_DNA"/>
</dbReference>
<accession>A0A397J960</accession>
<name>A0A397J960_9GLOM</name>
<organism evidence="1 2">
    <name type="scientific">Diversispora epigaea</name>
    <dbReference type="NCBI Taxonomy" id="1348612"/>
    <lineage>
        <taxon>Eukaryota</taxon>
        <taxon>Fungi</taxon>
        <taxon>Fungi incertae sedis</taxon>
        <taxon>Mucoromycota</taxon>
        <taxon>Glomeromycotina</taxon>
        <taxon>Glomeromycetes</taxon>
        <taxon>Diversisporales</taxon>
        <taxon>Diversisporaceae</taxon>
        <taxon>Diversispora</taxon>
    </lineage>
</organism>
<protein>
    <submittedName>
        <fullName evidence="1">Uncharacterized protein</fullName>
    </submittedName>
</protein>
<comment type="caution">
    <text evidence="1">The sequence shown here is derived from an EMBL/GenBank/DDBJ whole genome shotgun (WGS) entry which is preliminary data.</text>
</comment>
<evidence type="ECO:0000313" key="1">
    <source>
        <dbReference type="EMBL" id="RHZ84561.1"/>
    </source>
</evidence>
<keyword evidence="2" id="KW-1185">Reference proteome</keyword>
<gene>
    <name evidence="1" type="ORF">Glove_79g131</name>
</gene>
<dbReference type="Proteomes" id="UP000266861">
    <property type="component" value="Unassembled WGS sequence"/>
</dbReference>
<proteinExistence type="predicted"/>
<reference evidence="1 2" key="1">
    <citation type="submission" date="2018-08" db="EMBL/GenBank/DDBJ databases">
        <title>Genome and evolution of the arbuscular mycorrhizal fungus Diversispora epigaea (formerly Glomus versiforme) and its bacterial endosymbionts.</title>
        <authorList>
            <person name="Sun X."/>
            <person name="Fei Z."/>
            <person name="Harrison M."/>
        </authorList>
    </citation>
    <scope>NUCLEOTIDE SEQUENCE [LARGE SCALE GENOMIC DNA]</scope>
    <source>
        <strain evidence="1 2">IT104</strain>
    </source>
</reference>
<sequence>MENNLNENLKLAIGKRYYFDYKENTKTHEITIQIDDFEKLSKNRESTILTPMNYKTHPEAIYTSRLLNYSSLSKPKNDENAEDFKTNLKN</sequence>
<evidence type="ECO:0000313" key="2">
    <source>
        <dbReference type="Proteomes" id="UP000266861"/>
    </source>
</evidence>